<name>A0A077PQ47_XENBV</name>
<organism evidence="1 2">
    <name type="scientific">Xenorhabdus bovienii str. kraussei Becker Underwood</name>
    <dbReference type="NCBI Taxonomy" id="1398204"/>
    <lineage>
        <taxon>Bacteria</taxon>
        <taxon>Pseudomonadati</taxon>
        <taxon>Pseudomonadota</taxon>
        <taxon>Gammaproteobacteria</taxon>
        <taxon>Enterobacterales</taxon>
        <taxon>Morganellaceae</taxon>
        <taxon>Xenorhabdus</taxon>
    </lineage>
</organism>
<sequence length="62" mass="7279">MKFTPFGVDIAKHLMQIHFIDEYTGELIDKQLRRNDFLTFFSNRQPCLIGMEACGGAHYWAR</sequence>
<dbReference type="AlphaFoldDB" id="A0A077PQ47"/>
<proteinExistence type="predicted"/>
<protein>
    <recommendedName>
        <fullName evidence="3">Transposase</fullName>
    </recommendedName>
</protein>
<comment type="caution">
    <text evidence="1">The sequence shown here is derived from an EMBL/GenBank/DDBJ whole genome shotgun (WGS) entry which is preliminary data.</text>
</comment>
<dbReference type="HOGENOM" id="CLU_036902_16_4_6"/>
<accession>A0A077PQ47</accession>
<evidence type="ECO:0000313" key="2">
    <source>
        <dbReference type="Proteomes" id="UP000028493"/>
    </source>
</evidence>
<evidence type="ECO:0000313" key="1">
    <source>
        <dbReference type="EMBL" id="CDH22662.1"/>
    </source>
</evidence>
<evidence type="ECO:0008006" key="3">
    <source>
        <dbReference type="Google" id="ProtNLM"/>
    </source>
</evidence>
<reference evidence="1" key="1">
    <citation type="submission" date="2013-07" db="EMBL/GenBank/DDBJ databases">
        <title>Sub-species coevolution in mutualistic symbiosis.</title>
        <authorList>
            <person name="Murfin K."/>
            <person name="Klassen J."/>
            <person name="Lee M."/>
            <person name="Forst S."/>
            <person name="Stock P."/>
            <person name="Goodrich-Blair H."/>
        </authorList>
    </citation>
    <scope>NUCLEOTIDE SEQUENCE [LARGE SCALE GENOMIC DNA]</scope>
    <source>
        <strain evidence="1">Kraussei Becker Underwood</strain>
    </source>
</reference>
<gene>
    <name evidence="1" type="ORF">XBKB1_1270007</name>
</gene>
<dbReference type="EMBL" id="CBSZ010000032">
    <property type="protein sequence ID" value="CDH22662.1"/>
    <property type="molecule type" value="Genomic_DNA"/>
</dbReference>
<dbReference type="Proteomes" id="UP000028493">
    <property type="component" value="Unassembled WGS sequence"/>
</dbReference>